<sequence length="76" mass="7829">MDSGFSLFYPLAAGSDVCFIASGEPCPPSSEPLRTTLLQRCSVAHSPSRITTSLPGGPNSTGLAQHPRFPAPGSAK</sequence>
<dbReference type="Proteomes" id="UP001469553">
    <property type="component" value="Unassembled WGS sequence"/>
</dbReference>
<evidence type="ECO:0000256" key="1">
    <source>
        <dbReference type="SAM" id="MobiDB-lite"/>
    </source>
</evidence>
<protein>
    <submittedName>
        <fullName evidence="2">Uncharacterized protein</fullName>
    </submittedName>
</protein>
<proteinExistence type="predicted"/>
<gene>
    <name evidence="2" type="ORF">AMECASPLE_032511</name>
</gene>
<reference evidence="2 3" key="1">
    <citation type="submission" date="2021-06" db="EMBL/GenBank/DDBJ databases">
        <authorList>
            <person name="Palmer J.M."/>
        </authorList>
    </citation>
    <scope>NUCLEOTIDE SEQUENCE [LARGE SCALE GENOMIC DNA]</scope>
    <source>
        <strain evidence="2 3">AS_MEX2019</strain>
        <tissue evidence="2">Muscle</tissue>
    </source>
</reference>
<organism evidence="2 3">
    <name type="scientific">Ameca splendens</name>
    <dbReference type="NCBI Taxonomy" id="208324"/>
    <lineage>
        <taxon>Eukaryota</taxon>
        <taxon>Metazoa</taxon>
        <taxon>Chordata</taxon>
        <taxon>Craniata</taxon>
        <taxon>Vertebrata</taxon>
        <taxon>Euteleostomi</taxon>
        <taxon>Actinopterygii</taxon>
        <taxon>Neopterygii</taxon>
        <taxon>Teleostei</taxon>
        <taxon>Neoteleostei</taxon>
        <taxon>Acanthomorphata</taxon>
        <taxon>Ovalentaria</taxon>
        <taxon>Atherinomorphae</taxon>
        <taxon>Cyprinodontiformes</taxon>
        <taxon>Goodeidae</taxon>
        <taxon>Ameca</taxon>
    </lineage>
</organism>
<keyword evidence="3" id="KW-1185">Reference proteome</keyword>
<dbReference type="EMBL" id="JAHRIP010088873">
    <property type="protein sequence ID" value="MEQ2316436.1"/>
    <property type="molecule type" value="Genomic_DNA"/>
</dbReference>
<comment type="caution">
    <text evidence="2">The sequence shown here is derived from an EMBL/GenBank/DDBJ whole genome shotgun (WGS) entry which is preliminary data.</text>
</comment>
<feature type="region of interest" description="Disordered" evidence="1">
    <location>
        <begin position="47"/>
        <end position="76"/>
    </location>
</feature>
<evidence type="ECO:0000313" key="3">
    <source>
        <dbReference type="Proteomes" id="UP001469553"/>
    </source>
</evidence>
<accession>A0ABV1ADV3</accession>
<name>A0ABV1ADV3_9TELE</name>
<feature type="compositionally biased region" description="Polar residues" evidence="1">
    <location>
        <begin position="48"/>
        <end position="63"/>
    </location>
</feature>
<evidence type="ECO:0000313" key="2">
    <source>
        <dbReference type="EMBL" id="MEQ2316436.1"/>
    </source>
</evidence>